<evidence type="ECO:0000256" key="6">
    <source>
        <dbReference type="ARBA" id="ARBA00023069"/>
    </source>
</evidence>
<gene>
    <name evidence="11" type="ORF">GOP47_0013757</name>
</gene>
<comment type="subcellular location">
    <subcellularLocation>
        <location evidence="1">Cytoplasm</location>
        <location evidence="1">Cytoskeleton</location>
        <location evidence="1">Flagellum axoneme</location>
    </subcellularLocation>
</comment>
<feature type="compositionally biased region" description="Basic and acidic residues" evidence="10">
    <location>
        <begin position="24"/>
        <end position="40"/>
    </location>
</feature>
<name>A0A9D4UPU4_ADICA</name>
<keyword evidence="4" id="KW-0963">Cytoplasm</keyword>
<evidence type="ECO:0000256" key="4">
    <source>
        <dbReference type="ARBA" id="ARBA00022490"/>
    </source>
</evidence>
<feature type="compositionally biased region" description="Basic and acidic residues" evidence="10">
    <location>
        <begin position="361"/>
        <end position="374"/>
    </location>
</feature>
<reference evidence="11" key="1">
    <citation type="submission" date="2021-01" db="EMBL/GenBank/DDBJ databases">
        <title>Adiantum capillus-veneris genome.</title>
        <authorList>
            <person name="Fang Y."/>
            <person name="Liao Q."/>
        </authorList>
    </citation>
    <scope>NUCLEOTIDE SEQUENCE</scope>
    <source>
        <strain evidence="11">H3</strain>
        <tissue evidence="11">Leaf</tissue>
    </source>
</reference>
<evidence type="ECO:0000256" key="10">
    <source>
        <dbReference type="SAM" id="MobiDB-lite"/>
    </source>
</evidence>
<keyword evidence="6" id="KW-0969">Cilium</keyword>
<dbReference type="CDD" id="cd23767">
    <property type="entry name" value="IQCD"/>
    <property type="match status" value="1"/>
</dbReference>
<keyword evidence="8" id="KW-0966">Cell projection</keyword>
<feature type="region of interest" description="Disordered" evidence="10">
    <location>
        <begin position="1"/>
        <end position="44"/>
    </location>
</feature>
<dbReference type="AlphaFoldDB" id="A0A9D4UPU4"/>
<dbReference type="GO" id="GO:0044782">
    <property type="term" value="P:cilium organization"/>
    <property type="evidence" value="ECO:0007669"/>
    <property type="project" value="TreeGrafter"/>
</dbReference>
<feature type="region of interest" description="Disordered" evidence="10">
    <location>
        <begin position="349"/>
        <end position="384"/>
    </location>
</feature>
<protein>
    <recommendedName>
        <fullName evidence="3">Dynein regulatory complex protein 9</fullName>
    </recommendedName>
</protein>
<evidence type="ECO:0000256" key="5">
    <source>
        <dbReference type="ARBA" id="ARBA00022846"/>
    </source>
</evidence>
<evidence type="ECO:0000256" key="3">
    <source>
        <dbReference type="ARBA" id="ARBA00013738"/>
    </source>
</evidence>
<feature type="compositionally biased region" description="Basic residues" evidence="10">
    <location>
        <begin position="375"/>
        <end position="384"/>
    </location>
</feature>
<sequence length="384" mass="44727">MEEEPERGVVATSTEGSVLSPLSSRKEKDQQQQQEEEKQEPPCVLPDFQLTSPSLICPFLRSFLHRFSELFPLVNDVTFIETRPHGKRPKHLVEALWLKDVLEKCLKEIEEHGSFSSLSQVVSDHEVAAKRVPESIEHMKSLNAEMHSVRQQIQAEDLAHKEAVINWNKTLVQMKQEIKDLKAQNKLTAKYRADMAVAQADCKRRLREEKLNALRDEINRLTNLVEVEKRVNVVCTDFLKKQNLTLMEEAISLATGHENDVLYMDVMLNKLRDQKIEEEKSLSELEPRYMAEMSKIIAEKKEIERQKTMSIDELRKFETQTMAAIRIQRIWRGHMDRAKHTQELKKIAKKRKELRNKSKKEKKEKQGKEDGKKDGGKKKAKKKK</sequence>
<organism evidence="11 12">
    <name type="scientific">Adiantum capillus-veneris</name>
    <name type="common">Maidenhair fern</name>
    <dbReference type="NCBI Taxonomy" id="13818"/>
    <lineage>
        <taxon>Eukaryota</taxon>
        <taxon>Viridiplantae</taxon>
        <taxon>Streptophyta</taxon>
        <taxon>Embryophyta</taxon>
        <taxon>Tracheophyta</taxon>
        <taxon>Polypodiopsida</taxon>
        <taxon>Polypodiidae</taxon>
        <taxon>Polypodiales</taxon>
        <taxon>Pteridineae</taxon>
        <taxon>Pteridaceae</taxon>
        <taxon>Vittarioideae</taxon>
        <taxon>Adiantum</taxon>
    </lineage>
</organism>
<dbReference type="EMBL" id="JABFUD020000013">
    <property type="protein sequence ID" value="KAI5071506.1"/>
    <property type="molecule type" value="Genomic_DNA"/>
</dbReference>
<accession>A0A9D4UPU4</accession>
<evidence type="ECO:0000256" key="9">
    <source>
        <dbReference type="SAM" id="Coils"/>
    </source>
</evidence>
<dbReference type="PANTHER" id="PTHR14871:SF1">
    <property type="entry name" value="DYNEIN REGULATORY COMPLEX PROTEIN 9"/>
    <property type="match status" value="1"/>
</dbReference>
<dbReference type="GO" id="GO:0005737">
    <property type="term" value="C:cytoplasm"/>
    <property type="evidence" value="ECO:0007669"/>
    <property type="project" value="TreeGrafter"/>
</dbReference>
<dbReference type="OrthoDB" id="10254713at2759"/>
<keyword evidence="12" id="KW-1185">Reference proteome</keyword>
<dbReference type="Pfam" id="PF00612">
    <property type="entry name" value="IQ"/>
    <property type="match status" value="1"/>
</dbReference>
<keyword evidence="9" id="KW-0175">Coiled coil</keyword>
<feature type="compositionally biased region" description="Polar residues" evidence="10">
    <location>
        <begin position="11"/>
        <end position="23"/>
    </location>
</feature>
<keyword evidence="5" id="KW-0282">Flagellum</keyword>
<evidence type="ECO:0000313" key="12">
    <source>
        <dbReference type="Proteomes" id="UP000886520"/>
    </source>
</evidence>
<dbReference type="Proteomes" id="UP000886520">
    <property type="component" value="Chromosome 13"/>
</dbReference>
<evidence type="ECO:0000313" key="11">
    <source>
        <dbReference type="EMBL" id="KAI5071506.1"/>
    </source>
</evidence>
<dbReference type="PANTHER" id="PTHR14871">
    <property type="entry name" value="DYNEIN REGULATORY COMPLEX PROTEIN 9"/>
    <property type="match status" value="1"/>
</dbReference>
<dbReference type="PROSITE" id="PS50096">
    <property type="entry name" value="IQ"/>
    <property type="match status" value="1"/>
</dbReference>
<comment type="caution">
    <text evidence="11">The sequence shown here is derived from an EMBL/GenBank/DDBJ whole genome shotgun (WGS) entry which is preliminary data.</text>
</comment>
<dbReference type="InterPro" id="IPR042618">
    <property type="entry name" value="IQCG"/>
</dbReference>
<feature type="compositionally biased region" description="Basic residues" evidence="10">
    <location>
        <begin position="349"/>
        <end position="360"/>
    </location>
</feature>
<evidence type="ECO:0000256" key="2">
    <source>
        <dbReference type="ARBA" id="ARBA00008222"/>
    </source>
</evidence>
<evidence type="ECO:0000256" key="1">
    <source>
        <dbReference type="ARBA" id="ARBA00004611"/>
    </source>
</evidence>
<dbReference type="InterPro" id="IPR000048">
    <property type="entry name" value="IQ_motif_EF-hand-BS"/>
</dbReference>
<evidence type="ECO:0000256" key="8">
    <source>
        <dbReference type="ARBA" id="ARBA00023273"/>
    </source>
</evidence>
<comment type="similarity">
    <text evidence="2">Belongs to the DRC9 family.</text>
</comment>
<dbReference type="GO" id="GO:0031514">
    <property type="term" value="C:motile cilium"/>
    <property type="evidence" value="ECO:0007669"/>
    <property type="project" value="TreeGrafter"/>
</dbReference>
<feature type="coiled-coil region" evidence="9">
    <location>
        <begin position="164"/>
        <end position="231"/>
    </location>
</feature>
<proteinExistence type="inferred from homology"/>
<keyword evidence="7" id="KW-0206">Cytoskeleton</keyword>
<evidence type="ECO:0000256" key="7">
    <source>
        <dbReference type="ARBA" id="ARBA00023212"/>
    </source>
</evidence>